<proteinExistence type="predicted"/>
<dbReference type="Gene3D" id="3.50.50.60">
    <property type="entry name" value="FAD/NAD(P)-binding domain"/>
    <property type="match status" value="1"/>
</dbReference>
<keyword evidence="2" id="KW-0274">FAD</keyword>
<keyword evidence="4" id="KW-0503">Monooxygenase</keyword>
<dbReference type="PANTHER" id="PTHR43539:SF78">
    <property type="entry name" value="FLAVIN-CONTAINING MONOOXYGENASE"/>
    <property type="match status" value="1"/>
</dbReference>
<protein>
    <submittedName>
        <fullName evidence="4">Monooxygenase</fullName>
    </submittedName>
</protein>
<dbReference type="InterPro" id="IPR050982">
    <property type="entry name" value="Auxin_biosynth/cation_transpt"/>
</dbReference>
<organism evidence="4 5">
    <name type="scientific">Pseudomonas putida</name>
    <name type="common">Arthrobacter siderocapsulatus</name>
    <dbReference type="NCBI Taxonomy" id="303"/>
    <lineage>
        <taxon>Bacteria</taxon>
        <taxon>Pseudomonadati</taxon>
        <taxon>Pseudomonadota</taxon>
        <taxon>Gammaproteobacteria</taxon>
        <taxon>Pseudomonadales</taxon>
        <taxon>Pseudomonadaceae</taxon>
        <taxon>Pseudomonas</taxon>
    </lineage>
</organism>
<gene>
    <name evidence="4" type="ORF">KF715C_pB1450</name>
</gene>
<dbReference type="Proteomes" id="UP000218731">
    <property type="component" value="Plasmid pKF715B"/>
</dbReference>
<dbReference type="GO" id="GO:0050661">
    <property type="term" value="F:NADP binding"/>
    <property type="evidence" value="ECO:0007669"/>
    <property type="project" value="InterPro"/>
</dbReference>
<dbReference type="GO" id="GO:0004499">
    <property type="term" value="F:N,N-dimethylaniline monooxygenase activity"/>
    <property type="evidence" value="ECO:0007669"/>
    <property type="project" value="InterPro"/>
</dbReference>
<sequence length="167" mass="18031">MNRHAQALGNIGDRIAFLGHLLDRFDLEFFGVTLTTHGTSYLGLIMRLGGVYETRGDSQFPIERPVRVTSVERLGGALRVHSQRGYWDAKAVVSATGTWSNPNIPAYPGAKLFCGQQLHSAHYVEPQAFSGKRVLVVGGGNSGAQILAEVSQVADELGYAHRATLPA</sequence>
<dbReference type="GO" id="GO:0050660">
    <property type="term" value="F:flavin adenine dinucleotide binding"/>
    <property type="evidence" value="ECO:0007669"/>
    <property type="project" value="InterPro"/>
</dbReference>
<dbReference type="PRINTS" id="PR00469">
    <property type="entry name" value="PNDRDTASEII"/>
</dbReference>
<dbReference type="InterPro" id="IPR036188">
    <property type="entry name" value="FAD/NAD-bd_sf"/>
</dbReference>
<evidence type="ECO:0000256" key="2">
    <source>
        <dbReference type="ARBA" id="ARBA00022827"/>
    </source>
</evidence>
<keyword evidence="4" id="KW-0614">Plasmid</keyword>
<evidence type="ECO:0000256" key="1">
    <source>
        <dbReference type="ARBA" id="ARBA00022630"/>
    </source>
</evidence>
<keyword evidence="3" id="KW-0560">Oxidoreductase</keyword>
<evidence type="ECO:0000313" key="5">
    <source>
        <dbReference type="Proteomes" id="UP000218731"/>
    </source>
</evidence>
<dbReference type="InterPro" id="IPR020946">
    <property type="entry name" value="Flavin_mOase-like"/>
</dbReference>
<geneLocation type="plasmid" evidence="5">
    <name>pkf715b dna</name>
</geneLocation>
<evidence type="ECO:0000256" key="3">
    <source>
        <dbReference type="ARBA" id="ARBA00023002"/>
    </source>
</evidence>
<dbReference type="Pfam" id="PF00743">
    <property type="entry name" value="FMO-like"/>
    <property type="match status" value="1"/>
</dbReference>
<dbReference type="PANTHER" id="PTHR43539">
    <property type="entry name" value="FLAVIN-BINDING MONOOXYGENASE-LIKE PROTEIN (AFU_ORTHOLOGUE AFUA_4G09220)"/>
    <property type="match status" value="1"/>
</dbReference>
<evidence type="ECO:0000313" key="4">
    <source>
        <dbReference type="EMBL" id="BAW27251.1"/>
    </source>
</evidence>
<reference evidence="4 5" key="1">
    <citation type="submission" date="2015-11" db="EMBL/GenBank/DDBJ databases">
        <title>Complete genome sequencing of a biphenyl-degrading bacterium, Pseudomonas putida KF715 (=NBRC110667).</title>
        <authorList>
            <person name="Suenaga H."/>
            <person name="Fujihara N."/>
            <person name="Watanabe T."/>
            <person name="Hirose J."/>
            <person name="Kimura N."/>
            <person name="Yamazoe A."/>
            <person name="Hosoyama A."/>
            <person name="Shimodaira J."/>
            <person name="Furukawa K."/>
        </authorList>
    </citation>
    <scope>NUCLEOTIDE SEQUENCE [LARGE SCALE GENOMIC DNA]</scope>
    <source>
        <strain evidence="4 5">KF715</strain>
        <plasmid evidence="5">Plasmid pkf715b dna</plasmid>
    </source>
</reference>
<keyword evidence="1" id="KW-0285">Flavoprotein</keyword>
<dbReference type="AlphaFoldDB" id="A0A1L7NP79"/>
<accession>A0A1L7NP79</accession>
<dbReference type="SUPFAM" id="SSF51905">
    <property type="entry name" value="FAD/NAD(P)-binding domain"/>
    <property type="match status" value="1"/>
</dbReference>
<name>A0A1L7NP79_PSEPU</name>
<dbReference type="EMBL" id="AP015031">
    <property type="protein sequence ID" value="BAW27251.1"/>
    <property type="molecule type" value="Genomic_DNA"/>
</dbReference>